<keyword evidence="2" id="KW-0479">Metal-binding</keyword>
<name>A0A8C4Q769_EPTBU</name>
<evidence type="ECO:0000256" key="3">
    <source>
        <dbReference type="ARBA" id="ARBA00022771"/>
    </source>
</evidence>
<keyword evidence="4" id="KW-0862">Zinc</keyword>
<dbReference type="InterPro" id="IPR057540">
    <property type="entry name" value="Znf_SUZ12"/>
</dbReference>
<keyword evidence="12" id="KW-1185">Reference proteome</keyword>
<reference evidence="11" key="2">
    <citation type="submission" date="2025-09" db="UniProtKB">
        <authorList>
            <consortium name="Ensembl"/>
        </authorList>
    </citation>
    <scope>IDENTIFICATION</scope>
</reference>
<feature type="region of interest" description="Disordered" evidence="8">
    <location>
        <begin position="1"/>
        <end position="49"/>
    </location>
</feature>
<dbReference type="PANTHER" id="PTHR22597:SF0">
    <property type="entry name" value="POLYCOMB PROTEIN SUZ12"/>
    <property type="match status" value="1"/>
</dbReference>
<dbReference type="GO" id="GO:0006325">
    <property type="term" value="P:chromatin organization"/>
    <property type="evidence" value="ECO:0007669"/>
    <property type="project" value="UniProtKB-KW"/>
</dbReference>
<evidence type="ECO:0000259" key="9">
    <source>
        <dbReference type="Pfam" id="PF09733"/>
    </source>
</evidence>
<protein>
    <submittedName>
        <fullName evidence="11">SUZ12 polycomb repressive complex 2 subunit b</fullName>
    </submittedName>
</protein>
<dbReference type="Ensembl" id="ENSEBUT00000011625.1">
    <property type="protein sequence ID" value="ENSEBUP00000011066.1"/>
    <property type="gene ID" value="ENSEBUG00000007109.1"/>
</dbReference>
<evidence type="ECO:0000259" key="10">
    <source>
        <dbReference type="Pfam" id="PF23320"/>
    </source>
</evidence>
<feature type="domain" description="Polycomb protein SUZ12-like zinc finger" evidence="10">
    <location>
        <begin position="420"/>
        <end position="487"/>
    </location>
</feature>
<keyword evidence="6" id="KW-0805">Transcription regulation</keyword>
<dbReference type="PANTHER" id="PTHR22597">
    <property type="entry name" value="POLYCOMB GROUP PROTEIN"/>
    <property type="match status" value="1"/>
</dbReference>
<dbReference type="CDD" id="cd21750">
    <property type="entry name" value="ZnB-Zn_SUZ12"/>
    <property type="match status" value="1"/>
</dbReference>
<accession>A0A8C4Q769</accession>
<feature type="region of interest" description="Disordered" evidence="8">
    <location>
        <begin position="349"/>
        <end position="413"/>
    </location>
</feature>
<keyword evidence="7" id="KW-0804">Transcription</keyword>
<dbReference type="GO" id="GO:0035098">
    <property type="term" value="C:ESC/E(Z) complex"/>
    <property type="evidence" value="ECO:0007669"/>
    <property type="project" value="TreeGrafter"/>
</dbReference>
<reference evidence="11" key="1">
    <citation type="submission" date="2025-08" db="UniProtKB">
        <authorList>
            <consortium name="Ensembl"/>
        </authorList>
    </citation>
    <scope>IDENTIFICATION</scope>
</reference>
<dbReference type="GO" id="GO:0016586">
    <property type="term" value="C:RSC-type complex"/>
    <property type="evidence" value="ECO:0007669"/>
    <property type="project" value="TreeGrafter"/>
</dbReference>
<dbReference type="InterPro" id="IPR019135">
    <property type="entry name" value="Polycomb_protein_VEFS-Box"/>
</dbReference>
<evidence type="ECO:0000256" key="4">
    <source>
        <dbReference type="ARBA" id="ARBA00022833"/>
    </source>
</evidence>
<dbReference type="GO" id="GO:0031490">
    <property type="term" value="F:chromatin DNA binding"/>
    <property type="evidence" value="ECO:0007669"/>
    <property type="project" value="TreeGrafter"/>
</dbReference>
<comment type="similarity">
    <text evidence="1">Belongs to the VEFS (VRN2-EMF2-FIS2-SU(Z)12) family.</text>
</comment>
<feature type="compositionally biased region" description="Low complexity" evidence="8">
    <location>
        <begin position="31"/>
        <end position="49"/>
    </location>
</feature>
<dbReference type="AlphaFoldDB" id="A0A8C4Q769"/>
<evidence type="ECO:0000256" key="2">
    <source>
        <dbReference type="ARBA" id="ARBA00022723"/>
    </source>
</evidence>
<evidence type="ECO:0000313" key="11">
    <source>
        <dbReference type="Ensembl" id="ENSEBUP00000011066.1"/>
    </source>
</evidence>
<feature type="domain" description="Polycomb protein VEFS-Box" evidence="9">
    <location>
        <begin position="547"/>
        <end position="591"/>
    </location>
</feature>
<dbReference type="OMA" id="VSQCAVN"/>
<dbReference type="GO" id="GO:0008270">
    <property type="term" value="F:zinc ion binding"/>
    <property type="evidence" value="ECO:0007669"/>
    <property type="project" value="UniProtKB-KW"/>
</dbReference>
<proteinExistence type="inferred from homology"/>
<dbReference type="Proteomes" id="UP000694388">
    <property type="component" value="Unplaced"/>
</dbReference>
<dbReference type="Pfam" id="PF09733">
    <property type="entry name" value="VEFS-Box"/>
    <property type="match status" value="1"/>
</dbReference>
<evidence type="ECO:0000313" key="12">
    <source>
        <dbReference type="Proteomes" id="UP000694388"/>
    </source>
</evidence>
<feature type="compositionally biased region" description="Low complexity" evidence="8">
    <location>
        <begin position="354"/>
        <end position="365"/>
    </location>
</feature>
<evidence type="ECO:0000256" key="6">
    <source>
        <dbReference type="ARBA" id="ARBA00023015"/>
    </source>
</evidence>
<dbReference type="GeneTree" id="ENSGT00390000012364"/>
<feature type="region of interest" description="Disordered" evidence="8">
    <location>
        <begin position="244"/>
        <end position="270"/>
    </location>
</feature>
<keyword evidence="3" id="KW-0863">Zinc-finger</keyword>
<evidence type="ECO:0000256" key="7">
    <source>
        <dbReference type="ARBA" id="ARBA00023163"/>
    </source>
</evidence>
<sequence>MPCAGAREIPNRTGPGPGTGPGPSRQANRLAQAGRSGARAMASSRLASAKGAGKKSKMELLLADQDLFMQAFEKPTQIYRFLRTRNLIAPVFLHRTLSYMAHRDSRSSSRRRNFKIDDVLSKAEEQMKGESGTSSTQTGHLQLNFNGFFSKSDKFSTQVEGETASAVLEVLLVKVCHKKRKDVNCPIKQILLGKKQVPLNPKQPAGSCPSLAVPYVDFQPSQPHLVKSYSLLLRALCPAARQGDGSTHRLDADENLDVTDEVPSKRGRRDEGDKVYMAELTVFDKNRRCQLLDGEYEVALQEQEVWLPGRRRATWETVLDGKKFPLFETFMQSPTLQFTLRWTGGPLDRRAAPHAKPLAPHARPLSTRNAGDPPASPSTDPRHNSTRPCTPAGAGPNASFLPGGVQGKRDSATVEPQKKMRIFYQFLYNSNLRQQTEARDDLHCPWCTLNCGRLYSLLKHLKLCHGRFIFNYVPHPKGARIDVSVNESYDGSYAGNPQDTHSQPGFAFSRNGPVKRTAVTYVLACRPKRPKPSLSEFLESEELEVEQQRPYVSGHDRLYFHSDTCLPLRPQEMDVDSEDENDPEWLREKTILVGHCFWHSVLLFCNDVMECHCLKFPLDFSNPHFCMLCCCSIMLICRFVTI</sequence>
<dbReference type="Pfam" id="PF23320">
    <property type="entry name" value="Zn_SUZ12"/>
    <property type="match status" value="1"/>
</dbReference>
<organism evidence="11 12">
    <name type="scientific">Eptatretus burgeri</name>
    <name type="common">Inshore hagfish</name>
    <dbReference type="NCBI Taxonomy" id="7764"/>
    <lineage>
        <taxon>Eukaryota</taxon>
        <taxon>Metazoa</taxon>
        <taxon>Chordata</taxon>
        <taxon>Craniata</taxon>
        <taxon>Vertebrata</taxon>
        <taxon>Cyclostomata</taxon>
        <taxon>Myxini</taxon>
        <taxon>Myxiniformes</taxon>
        <taxon>Myxinidae</taxon>
        <taxon>Eptatretinae</taxon>
        <taxon>Eptatretus</taxon>
    </lineage>
</organism>
<keyword evidence="5" id="KW-0156">Chromatin regulator</keyword>
<evidence type="ECO:0000256" key="8">
    <source>
        <dbReference type="SAM" id="MobiDB-lite"/>
    </source>
</evidence>
<evidence type="ECO:0000256" key="1">
    <source>
        <dbReference type="ARBA" id="ARBA00007416"/>
    </source>
</evidence>
<dbReference type="CDD" id="cd21740">
    <property type="entry name" value="C2_II_SUZ12"/>
    <property type="match status" value="1"/>
</dbReference>
<evidence type="ECO:0000256" key="5">
    <source>
        <dbReference type="ARBA" id="ARBA00022853"/>
    </source>
</evidence>